<evidence type="ECO:0000256" key="4">
    <source>
        <dbReference type="ARBA" id="ARBA00014046"/>
    </source>
</evidence>
<evidence type="ECO:0000256" key="12">
    <source>
        <dbReference type="ARBA" id="ARBA00033999"/>
    </source>
</evidence>
<gene>
    <name evidence="14" type="primary">AMV025</name>
</gene>
<dbReference type="RefSeq" id="NP_064807.1">
    <property type="nucleotide sequence ID" value="NC_002520.1"/>
</dbReference>
<dbReference type="EC" id="4.1.99.3" evidence="3"/>
<proteinExistence type="inferred from homology"/>
<keyword evidence="15" id="KW-1185">Reference proteome</keyword>
<keyword evidence="6" id="KW-0227">DNA damage</keyword>
<keyword evidence="8" id="KW-0238">DNA-binding</keyword>
<evidence type="ECO:0000256" key="10">
    <source>
        <dbReference type="ARBA" id="ARBA00023239"/>
    </source>
</evidence>
<dbReference type="Gene3D" id="3.40.50.620">
    <property type="entry name" value="HUPs"/>
    <property type="match status" value="1"/>
</dbReference>
<name>Q9EN23_AMEPV</name>
<dbReference type="OrthoDB" id="5004at10239"/>
<dbReference type="GeneID" id="1494615"/>
<dbReference type="InterPro" id="IPR036155">
    <property type="entry name" value="Crypto/Photolyase_N_sf"/>
</dbReference>
<evidence type="ECO:0000256" key="6">
    <source>
        <dbReference type="ARBA" id="ARBA00022763"/>
    </source>
</evidence>
<protein>
    <recommendedName>
        <fullName evidence="4">Deoxyribodipyrimidine photo-lyase</fullName>
        <ecNumber evidence="3">4.1.99.3</ecNumber>
    </recommendedName>
    <alternativeName>
        <fullName evidence="11">DNA photolyase</fullName>
    </alternativeName>
</protein>
<dbReference type="Gene3D" id="1.25.40.80">
    <property type="match status" value="1"/>
</dbReference>
<reference evidence="14 15" key="1">
    <citation type="journal article" date="2000" name="Virology">
        <title>Complete genomic sequence of the Amsacta moorei entomopoxvirus: analysis and comparison with other poxviruses.</title>
        <authorList>
            <person name="Bawden A.L."/>
            <person name="Glassberg K.J."/>
            <person name="Diggans J."/>
            <person name="Shaw R."/>
            <person name="Farmerie W."/>
            <person name="Moyer R.W."/>
        </authorList>
    </citation>
    <scope>NUCLEOTIDE SEQUENCE [LARGE SCALE GENOMIC DNA]</scope>
</reference>
<evidence type="ECO:0000256" key="9">
    <source>
        <dbReference type="ARBA" id="ARBA00023204"/>
    </source>
</evidence>
<evidence type="ECO:0000313" key="15">
    <source>
        <dbReference type="Proteomes" id="UP000000872"/>
    </source>
</evidence>
<dbReference type="FunFam" id="1.10.579.10:FF:000002">
    <property type="entry name" value="Deoxyribodipyrimidine photolyase"/>
    <property type="match status" value="1"/>
</dbReference>
<dbReference type="GO" id="GO:0000719">
    <property type="term" value="P:photoreactive repair"/>
    <property type="evidence" value="ECO:0007669"/>
    <property type="project" value="TreeGrafter"/>
</dbReference>
<evidence type="ECO:0000256" key="8">
    <source>
        <dbReference type="ARBA" id="ARBA00023125"/>
    </source>
</evidence>
<dbReference type="Proteomes" id="UP000000872">
    <property type="component" value="Segment"/>
</dbReference>
<keyword evidence="5" id="KW-0285">Flavoprotein</keyword>
<dbReference type="SUPFAM" id="SSF52425">
    <property type="entry name" value="Cryptochrome/photolyase, N-terminal domain"/>
    <property type="match status" value="1"/>
</dbReference>
<dbReference type="InterPro" id="IPR036134">
    <property type="entry name" value="Crypto/Photolyase_FAD-like_sf"/>
</dbReference>
<accession>Q9EN23</accession>
<dbReference type="PROSITE" id="PS51645">
    <property type="entry name" value="PHR_CRY_ALPHA_BETA"/>
    <property type="match status" value="1"/>
</dbReference>
<dbReference type="GO" id="GO:0003677">
    <property type="term" value="F:DNA binding"/>
    <property type="evidence" value="ECO:0007669"/>
    <property type="project" value="UniProtKB-KW"/>
</dbReference>
<keyword evidence="10" id="KW-0456">Lyase</keyword>
<evidence type="ECO:0000256" key="1">
    <source>
        <dbReference type="ARBA" id="ARBA00001974"/>
    </source>
</evidence>
<dbReference type="InterPro" id="IPR014729">
    <property type="entry name" value="Rossmann-like_a/b/a_fold"/>
</dbReference>
<dbReference type="PANTHER" id="PTHR10211">
    <property type="entry name" value="DEOXYRIBODIPYRIMIDINE PHOTOLYASE"/>
    <property type="match status" value="1"/>
</dbReference>
<evidence type="ECO:0000256" key="3">
    <source>
        <dbReference type="ARBA" id="ARBA00013149"/>
    </source>
</evidence>
<evidence type="ECO:0000256" key="2">
    <source>
        <dbReference type="ARBA" id="ARBA00006409"/>
    </source>
</evidence>
<dbReference type="KEGG" id="vg:1494615"/>
<dbReference type="Gene3D" id="1.10.579.10">
    <property type="entry name" value="DNA Cyclobutane Dipyrimidine Photolyase, subunit A, domain 3"/>
    <property type="match status" value="1"/>
</dbReference>
<evidence type="ECO:0000259" key="13">
    <source>
        <dbReference type="PROSITE" id="PS51645"/>
    </source>
</evidence>
<evidence type="ECO:0000313" key="14">
    <source>
        <dbReference type="EMBL" id="AAG02731.1"/>
    </source>
</evidence>
<dbReference type="InterPro" id="IPR052219">
    <property type="entry name" value="Photolyase_Class-2"/>
</dbReference>
<feature type="domain" description="Photolyase/cryptochrome alpha/beta" evidence="13">
    <location>
        <begin position="22"/>
        <end position="150"/>
    </location>
</feature>
<keyword evidence="9" id="KW-0234">DNA repair</keyword>
<dbReference type="InterPro" id="IPR006050">
    <property type="entry name" value="DNA_photolyase_N"/>
</dbReference>
<comment type="similarity">
    <text evidence="2">Belongs to the DNA photolyase class-2 family.</text>
</comment>
<dbReference type="PANTHER" id="PTHR10211:SF0">
    <property type="entry name" value="DEOXYRIBODIPYRIMIDINE PHOTO-LYASE"/>
    <property type="match status" value="1"/>
</dbReference>
<organism evidence="14 15">
    <name type="scientific">Amsacta moorei entomopoxvirus</name>
    <name type="common">AmEPV</name>
    <dbReference type="NCBI Taxonomy" id="28321"/>
    <lineage>
        <taxon>Viruses</taxon>
        <taxon>Varidnaviria</taxon>
        <taxon>Bamfordvirae</taxon>
        <taxon>Nucleocytoviricota</taxon>
        <taxon>Pokkesviricetes</taxon>
        <taxon>Chitovirales</taxon>
        <taxon>Poxviridae</taxon>
        <taxon>Entomopoxvirinae</taxon>
        <taxon>Betaentomopoxvirus</taxon>
    </lineage>
</organism>
<comment type="catalytic activity">
    <reaction evidence="12">
        <text>cyclobutadipyrimidine (in DNA) = 2 pyrimidine residues (in DNA).</text>
        <dbReference type="EC" id="4.1.99.3"/>
    </reaction>
</comment>
<comment type="cofactor">
    <cofactor evidence="1">
        <name>FAD</name>
        <dbReference type="ChEBI" id="CHEBI:57692"/>
    </cofactor>
</comment>
<evidence type="ECO:0000256" key="11">
    <source>
        <dbReference type="ARBA" id="ARBA00031671"/>
    </source>
</evidence>
<dbReference type="SUPFAM" id="SSF48173">
    <property type="entry name" value="Cryptochrome/photolyase FAD-binding domain"/>
    <property type="match status" value="1"/>
</dbReference>
<evidence type="ECO:0000256" key="7">
    <source>
        <dbReference type="ARBA" id="ARBA00022827"/>
    </source>
</evidence>
<dbReference type="GO" id="GO:0003904">
    <property type="term" value="F:deoxyribodipyrimidine photo-lyase activity"/>
    <property type="evidence" value="ECO:0007669"/>
    <property type="project" value="UniProtKB-EC"/>
</dbReference>
<evidence type="ECO:0000256" key="5">
    <source>
        <dbReference type="ARBA" id="ARBA00022630"/>
    </source>
</evidence>
<organismHost>
    <name type="scientific">Amsacta</name>
    <dbReference type="NCBI Taxonomy" id="340055"/>
</organismHost>
<sequence>MYNNEYFTNRVKIHKKIDTINKNVLYLAYRDLRVYDNWSFLYSQNIAYLNNSSMYVLYLINKNNNINIRQYKFLYEGLPEFESQCKKCNVSFHLLSYNNNIISNFINKYKIGHVIIEQMPLLFHKKYYLDPLKKLNVNVYIVDSHNIIPVWVTSDKQEYNARTIRIKINKLKDQYLIEFPKVKISNIQPIFVENNFDIIPNYDKKLINIYEIVGGYTNGINRMNNFFKNKINTYKDKKNNPNYENTSILSPWLHCGMISAQRCVLEANKLKKIKDYNIESIDSFIEEIFIRKELSDNFCYYNNNYKSFASCPNWAILTLEIHKTDKRNKIFSLRELEYGKTDNKLWNYCQYYLLKFGYLNGYMRMFWAKKLIEWTNSPQDAIDKTIYLNDKYFFDGYDPMGYVNILWSIGGLHDRAFKEREMYGKIRFMSQPLMYKKLNVNDFYNNFDNVIKS</sequence>
<keyword evidence="7" id="KW-0274">FAD</keyword>
<dbReference type="Pfam" id="PF00875">
    <property type="entry name" value="DNA_photolyase"/>
    <property type="match status" value="1"/>
</dbReference>
<dbReference type="EMBL" id="AF250284">
    <property type="protein sequence ID" value="AAG02731.1"/>
    <property type="molecule type" value="Genomic_DNA"/>
</dbReference>